<proteinExistence type="predicted"/>
<dbReference type="OrthoDB" id="964144at2"/>
<evidence type="ECO:0000313" key="2">
    <source>
        <dbReference type="EMBL" id="TLU96139.1"/>
    </source>
</evidence>
<feature type="compositionally biased region" description="Acidic residues" evidence="1">
    <location>
        <begin position="71"/>
        <end position="81"/>
    </location>
</feature>
<organism evidence="2 3">
    <name type="scientific">Dyadobacter sediminis</name>
    <dbReference type="NCBI Taxonomy" id="1493691"/>
    <lineage>
        <taxon>Bacteria</taxon>
        <taxon>Pseudomonadati</taxon>
        <taxon>Bacteroidota</taxon>
        <taxon>Cytophagia</taxon>
        <taxon>Cytophagales</taxon>
        <taxon>Spirosomataceae</taxon>
        <taxon>Dyadobacter</taxon>
    </lineage>
</organism>
<evidence type="ECO:0000256" key="1">
    <source>
        <dbReference type="SAM" id="MobiDB-lite"/>
    </source>
</evidence>
<sequence length="87" mass="9949">MQNDDHNTQQNEEETTPTAHGRNAVDNFNDDTVDDYGIDYSKPGAEEELEARQSIKGGRGIRGVERNRNDDFEDKEDEKSEDENFKA</sequence>
<reference evidence="2 3" key="1">
    <citation type="submission" date="2019-05" db="EMBL/GenBank/DDBJ databases">
        <authorList>
            <person name="Qu J.-H."/>
        </authorList>
    </citation>
    <scope>NUCLEOTIDE SEQUENCE [LARGE SCALE GENOMIC DNA]</scope>
    <source>
        <strain evidence="2 3">Z12</strain>
    </source>
</reference>
<gene>
    <name evidence="2" type="ORF">FEM55_03070</name>
</gene>
<feature type="compositionally biased region" description="Acidic residues" evidence="1">
    <location>
        <begin position="28"/>
        <end position="37"/>
    </location>
</feature>
<accession>A0A5R9KJ40</accession>
<evidence type="ECO:0000313" key="3">
    <source>
        <dbReference type="Proteomes" id="UP000309788"/>
    </source>
</evidence>
<dbReference type="AlphaFoldDB" id="A0A5R9KJ40"/>
<keyword evidence="3" id="KW-1185">Reference proteome</keyword>
<dbReference type="Proteomes" id="UP000309788">
    <property type="component" value="Unassembled WGS sequence"/>
</dbReference>
<name>A0A5R9KJ40_9BACT</name>
<dbReference type="RefSeq" id="WP_138279835.1">
    <property type="nucleotide sequence ID" value="NZ_BMGE01000001.1"/>
</dbReference>
<evidence type="ECO:0008006" key="4">
    <source>
        <dbReference type="Google" id="ProtNLM"/>
    </source>
</evidence>
<dbReference type="EMBL" id="VCEI01000011">
    <property type="protein sequence ID" value="TLU96139.1"/>
    <property type="molecule type" value="Genomic_DNA"/>
</dbReference>
<feature type="region of interest" description="Disordered" evidence="1">
    <location>
        <begin position="1"/>
        <end position="87"/>
    </location>
</feature>
<protein>
    <recommendedName>
        <fullName evidence="4">Histone chaperone domain-containing protein</fullName>
    </recommendedName>
</protein>
<comment type="caution">
    <text evidence="2">The sequence shown here is derived from an EMBL/GenBank/DDBJ whole genome shotgun (WGS) entry which is preliminary data.</text>
</comment>